<protein>
    <submittedName>
        <fullName evidence="1">TATE DNA Transposon</fullName>
    </submittedName>
</protein>
<dbReference type="AlphaFoldDB" id="A0A1X0NZ68"/>
<gene>
    <name evidence="1" type="ORF">TM35_000102740</name>
</gene>
<dbReference type="OrthoDB" id="281207at2759"/>
<sequence>VCGANLREPNTQAVLEGGDFASGKTSNLELDGIFTKYLPKHSVLPCDTLPRMTPQRATEIERLFQERGRQYLFFPIFIRHHWIAGIFSVAKNKKIILTIYDSAPSPMVQRDLIRAIRSWWPQIEIYNGEWVRQERFSEDCGIFVTAKFFATFLGVQLQNPQTLPNRLRPYLQEVAKSDDKPSVEEFHADMKRFLLDKNKGELLGGGENTTETASHVTDILQTYPSVSAEMHRRNLGYMWLASAMANLADGGSRSLILDTVAMRVRRHNFAPSQPHDIADAIVRLGFLV</sequence>
<proteinExistence type="predicted"/>
<dbReference type="SUPFAM" id="SSF54001">
    <property type="entry name" value="Cysteine proteinases"/>
    <property type="match status" value="1"/>
</dbReference>
<accession>A0A1X0NZ68</accession>
<dbReference type="Gene3D" id="3.40.395.10">
    <property type="entry name" value="Adenoviral Proteinase, Chain A"/>
    <property type="match status" value="1"/>
</dbReference>
<feature type="non-terminal residue" evidence="1">
    <location>
        <position position="1"/>
    </location>
</feature>
<keyword evidence="2" id="KW-1185">Reference proteome</keyword>
<evidence type="ECO:0000313" key="2">
    <source>
        <dbReference type="Proteomes" id="UP000192257"/>
    </source>
</evidence>
<dbReference type="RefSeq" id="XP_028884072.1">
    <property type="nucleotide sequence ID" value="XM_029024765.1"/>
</dbReference>
<dbReference type="Proteomes" id="UP000192257">
    <property type="component" value="Unassembled WGS sequence"/>
</dbReference>
<dbReference type="VEuPathDB" id="TriTrypDB:TM35_000102740"/>
<organism evidence="1 2">
    <name type="scientific">Trypanosoma theileri</name>
    <dbReference type="NCBI Taxonomy" id="67003"/>
    <lineage>
        <taxon>Eukaryota</taxon>
        <taxon>Discoba</taxon>
        <taxon>Euglenozoa</taxon>
        <taxon>Kinetoplastea</taxon>
        <taxon>Metakinetoplastina</taxon>
        <taxon>Trypanosomatida</taxon>
        <taxon>Trypanosomatidae</taxon>
        <taxon>Trypanosoma</taxon>
    </lineage>
</organism>
<dbReference type="InterPro" id="IPR038765">
    <property type="entry name" value="Papain-like_cys_pep_sf"/>
</dbReference>
<comment type="caution">
    <text evidence="1">The sequence shown here is derived from an EMBL/GenBank/DDBJ whole genome shotgun (WGS) entry which is preliminary data.</text>
</comment>
<dbReference type="EMBL" id="NBCO01000010">
    <property type="protein sequence ID" value="ORC90006.1"/>
    <property type="molecule type" value="Genomic_DNA"/>
</dbReference>
<reference evidence="1 2" key="1">
    <citation type="submission" date="2017-03" db="EMBL/GenBank/DDBJ databases">
        <title>An alternative strategy for trypanosome survival in the mammalian bloodstream revealed through genome and transcriptome analysis of the ubiquitous bovine parasite Trypanosoma (Megatrypanum) theileri.</title>
        <authorList>
            <person name="Kelly S."/>
            <person name="Ivens A."/>
            <person name="Mott A."/>
            <person name="O'Neill E."/>
            <person name="Emms D."/>
            <person name="Macleod O."/>
            <person name="Voorheis P."/>
            <person name="Matthews J."/>
            <person name="Matthews K."/>
            <person name="Carrington M."/>
        </authorList>
    </citation>
    <scope>NUCLEOTIDE SEQUENCE [LARGE SCALE GENOMIC DNA]</scope>
    <source>
        <strain evidence="1">Edinburgh</strain>
    </source>
</reference>
<dbReference type="GeneID" id="39984545"/>
<feature type="non-terminal residue" evidence="1">
    <location>
        <position position="288"/>
    </location>
</feature>
<name>A0A1X0NZ68_9TRYP</name>
<evidence type="ECO:0000313" key="1">
    <source>
        <dbReference type="EMBL" id="ORC90006.1"/>
    </source>
</evidence>